<feature type="region of interest" description="Disordered" evidence="1">
    <location>
        <begin position="33"/>
        <end position="62"/>
    </location>
</feature>
<dbReference type="GO" id="GO:0003677">
    <property type="term" value="F:DNA binding"/>
    <property type="evidence" value="ECO:0007669"/>
    <property type="project" value="UniProtKB-KW"/>
</dbReference>
<dbReference type="Proteomes" id="UP000028999">
    <property type="component" value="Unassembled WGS sequence"/>
</dbReference>
<feature type="compositionally biased region" description="Basic and acidic residues" evidence="1">
    <location>
        <begin position="47"/>
        <end position="62"/>
    </location>
</feature>
<dbReference type="EMBL" id="HG994363">
    <property type="protein sequence ID" value="CAF2050836.1"/>
    <property type="molecule type" value="Genomic_DNA"/>
</dbReference>
<dbReference type="PaxDb" id="3708-A0A078HA74"/>
<reference evidence="3 4" key="1">
    <citation type="journal article" date="2014" name="Science">
        <title>Plant genetics. Early allopolyploid evolution in the post-Neolithic Brassica napus oilseed genome.</title>
        <authorList>
            <person name="Chalhoub B."/>
            <person name="Denoeud F."/>
            <person name="Liu S."/>
            <person name="Parkin I.A."/>
            <person name="Tang H."/>
            <person name="Wang X."/>
            <person name="Chiquet J."/>
            <person name="Belcram H."/>
            <person name="Tong C."/>
            <person name="Samans B."/>
            <person name="Correa M."/>
            <person name="Da Silva C."/>
            <person name="Just J."/>
            <person name="Falentin C."/>
            <person name="Koh C.S."/>
            <person name="Le Clainche I."/>
            <person name="Bernard M."/>
            <person name="Bento P."/>
            <person name="Noel B."/>
            <person name="Labadie K."/>
            <person name="Alberti A."/>
            <person name="Charles M."/>
            <person name="Arnaud D."/>
            <person name="Guo H."/>
            <person name="Daviaud C."/>
            <person name="Alamery S."/>
            <person name="Jabbari K."/>
            <person name="Zhao M."/>
            <person name="Edger P.P."/>
            <person name="Chelaifa H."/>
            <person name="Tack D."/>
            <person name="Lassalle G."/>
            <person name="Mestiri I."/>
            <person name="Schnel N."/>
            <person name="Le Paslier M.C."/>
            <person name="Fan G."/>
            <person name="Renault V."/>
            <person name="Bayer P.E."/>
            <person name="Golicz A.A."/>
            <person name="Manoli S."/>
            <person name="Lee T.H."/>
            <person name="Thi V.H."/>
            <person name="Chalabi S."/>
            <person name="Hu Q."/>
            <person name="Fan C."/>
            <person name="Tollenaere R."/>
            <person name="Lu Y."/>
            <person name="Battail C."/>
            <person name="Shen J."/>
            <person name="Sidebottom C.H."/>
            <person name="Wang X."/>
            <person name="Canaguier A."/>
            <person name="Chauveau A."/>
            <person name="Berard A."/>
            <person name="Deniot G."/>
            <person name="Guan M."/>
            <person name="Liu Z."/>
            <person name="Sun F."/>
            <person name="Lim Y.P."/>
            <person name="Lyons E."/>
            <person name="Town C.D."/>
            <person name="Bancroft I."/>
            <person name="Wang X."/>
            <person name="Meng J."/>
            <person name="Ma J."/>
            <person name="Pires J.C."/>
            <person name="King G.J."/>
            <person name="Brunel D."/>
            <person name="Delourme R."/>
            <person name="Renard M."/>
            <person name="Aury J.M."/>
            <person name="Adams K.L."/>
            <person name="Batley J."/>
            <person name="Snowdon R.J."/>
            <person name="Tost J."/>
            <person name="Edwards D."/>
            <person name="Zhou Y."/>
            <person name="Hua W."/>
            <person name="Sharpe A.G."/>
            <person name="Paterson A.H."/>
            <person name="Guan C."/>
            <person name="Wincker P."/>
        </authorList>
    </citation>
    <scope>NUCLEOTIDE SEQUENCE [LARGE SCALE GENOMIC DNA]</scope>
    <source>
        <strain evidence="4">cv. Darmor-bzh</strain>
    </source>
</reference>
<accession>A0A078HA74</accession>
<dbReference type="EMBL" id="LK032321">
    <property type="protein sequence ID" value="CDY33758.1"/>
    <property type="molecule type" value="Genomic_DNA"/>
</dbReference>
<dbReference type="GO" id="GO:0003700">
    <property type="term" value="F:DNA-binding transcription factor activity"/>
    <property type="evidence" value="ECO:0007669"/>
    <property type="project" value="InterPro"/>
</dbReference>
<keyword evidence="4" id="KW-1185">Reference proteome</keyword>
<evidence type="ECO:0000313" key="4">
    <source>
        <dbReference type="Proteomes" id="UP000028999"/>
    </source>
</evidence>
<dbReference type="GO" id="GO:0005634">
    <property type="term" value="C:nucleus"/>
    <property type="evidence" value="ECO:0007669"/>
    <property type="project" value="UniProtKB-SubCell"/>
</dbReference>
<proteinExistence type="predicted"/>
<dbReference type="PANTHER" id="PTHR31003">
    <property type="entry name" value="MYB FAMILY TRANSCRIPTION FACTOR"/>
    <property type="match status" value="1"/>
</dbReference>
<dbReference type="AlphaFoldDB" id="A0A078HA74"/>
<evidence type="ECO:0000256" key="1">
    <source>
        <dbReference type="SAM" id="MobiDB-lite"/>
    </source>
</evidence>
<dbReference type="PANTHER" id="PTHR31003:SF40">
    <property type="entry name" value="TRANSCRIPTION FACTOR HRS1"/>
    <property type="match status" value="1"/>
</dbReference>
<evidence type="ECO:0000313" key="2">
    <source>
        <dbReference type="EMBL" id="CAF2050836.1"/>
    </source>
</evidence>
<protein>
    <submittedName>
        <fullName evidence="2">(rape) hypothetical protein</fullName>
    </submittedName>
    <submittedName>
        <fullName evidence="3">BnaA09g45640D protein</fullName>
    </submittedName>
</protein>
<dbReference type="InterPro" id="IPR044787">
    <property type="entry name" value="HHO5-like"/>
</dbReference>
<dbReference type="STRING" id="3708.A0A078HA74"/>
<dbReference type="Gramene" id="CDY33758">
    <property type="protein sequence ID" value="CDY33758"/>
    <property type="gene ID" value="GSBRNA2T00055173001"/>
</dbReference>
<reference evidence="3" key="2">
    <citation type="submission" date="2014-06" db="EMBL/GenBank/DDBJ databases">
        <authorList>
            <person name="Genoscope - CEA"/>
        </authorList>
    </citation>
    <scope>NUCLEOTIDE SEQUENCE</scope>
</reference>
<sequence>MVTYNLYRQSECSEQTIGECRHVVLEQFLTIKDSSPANEEEDEEFDCEHGTHDPDNDSEDKNMKSDWLKSVQLWNQPEPILPKEELLQPKMIETIVEIDESMGKYPIVNSGEGKKREAEKDAGRKQRRCWSSQLHRRFFQHLGGHHGEFKYSYMIFFFLN</sequence>
<gene>
    <name evidence="3" type="primary">BnaA09g45640D</name>
    <name evidence="2" type="ORF">DARMORV10_A09P62300.1</name>
    <name evidence="3" type="ORF">GSBRNA2T00055173001</name>
</gene>
<organism evidence="3 4">
    <name type="scientific">Brassica napus</name>
    <name type="common">Rape</name>
    <dbReference type="NCBI Taxonomy" id="3708"/>
    <lineage>
        <taxon>Eukaryota</taxon>
        <taxon>Viridiplantae</taxon>
        <taxon>Streptophyta</taxon>
        <taxon>Embryophyta</taxon>
        <taxon>Tracheophyta</taxon>
        <taxon>Spermatophyta</taxon>
        <taxon>Magnoliopsida</taxon>
        <taxon>eudicotyledons</taxon>
        <taxon>Gunneridae</taxon>
        <taxon>Pentapetalae</taxon>
        <taxon>rosids</taxon>
        <taxon>malvids</taxon>
        <taxon>Brassicales</taxon>
        <taxon>Brassicaceae</taxon>
        <taxon>Brassiceae</taxon>
        <taxon>Brassica</taxon>
    </lineage>
</organism>
<evidence type="ECO:0000313" key="3">
    <source>
        <dbReference type="EMBL" id="CDY33758.1"/>
    </source>
</evidence>
<reference evidence="2" key="3">
    <citation type="submission" date="2021-01" db="EMBL/GenBank/DDBJ databases">
        <authorList>
            <consortium name="Genoscope - CEA"/>
            <person name="William W."/>
        </authorList>
    </citation>
    <scope>NUCLEOTIDE SEQUENCE</scope>
</reference>
<dbReference type="Proteomes" id="UP001295469">
    <property type="component" value="Chromosome A09"/>
</dbReference>
<name>A0A078HA74_BRANA</name>